<proteinExistence type="predicted"/>
<dbReference type="InterPro" id="IPR006674">
    <property type="entry name" value="HD_domain"/>
</dbReference>
<reference evidence="3 4" key="1">
    <citation type="submission" date="2018-07" db="EMBL/GenBank/DDBJ databases">
        <title>Freshwater and sediment microbial communities from various areas in North America, analyzing microbe dynamics in response to fracking.</title>
        <authorList>
            <person name="Lamendella R."/>
        </authorList>
    </citation>
    <scope>NUCLEOTIDE SEQUENCE [LARGE SCALE GENOMIC DNA]</scope>
    <source>
        <strain evidence="3 4">160A</strain>
    </source>
</reference>
<dbReference type="Gene3D" id="1.10.3210.10">
    <property type="entry name" value="Hypothetical protein af1432"/>
    <property type="match status" value="1"/>
</dbReference>
<dbReference type="SMART" id="SM00044">
    <property type="entry name" value="CYCc"/>
    <property type="match status" value="1"/>
</dbReference>
<evidence type="ECO:0000313" key="4">
    <source>
        <dbReference type="Proteomes" id="UP000252733"/>
    </source>
</evidence>
<accession>A0A2T0XNW1</accession>
<sequence>MDNISEYINRITHLANRNKELNAQLQNLVGRYSQIQQQNEKFNQLLTRFNETGESPSRDMLLRKQEKKVEHLRTVSLLYISVGGFENLPQMQDQSGLIDILDEIYISIDKVAEEFNISKIKSFGDNILFAAGLNNEYRTNPINITLAANKMQAAVRELSRETDKAPFWKVKMGIHTGPVLALDAQKQHNPSSISGDNINVTCRLGEACPPGKINMSEMTYELVKEFFDITHLGSMPVKYKGALNMFLVNGLNENLRAESNPFEANASFYTKYGDIQFMDIQEKILDLLEKNLPSNLFYHNVKHTVDVVTEVELIGWAEGLQEEEILLLKVAALFHDAGHIMDYKHHEHQGTLLAKQILPRYNFSPGRINTICRLIMATKLPPNPQDKMEEVMCDSDLDYLGRTDFIPVSNTLYRELREREMIGSWQEWNEMQLKFIKNHQYFTKTAQNLREVNKQQQIERLKHLINNETAHINIEK</sequence>
<name>A0A2T0XNW1_9BACT</name>
<dbReference type="OrthoDB" id="5728337at2"/>
<dbReference type="PANTHER" id="PTHR45655">
    <property type="entry name" value="GUANYLATE CYCLASE SOLUBLE SUBUNIT BETA-2"/>
    <property type="match status" value="1"/>
</dbReference>
<dbReference type="EMBL" id="QPIZ01000020">
    <property type="protein sequence ID" value="RCW30848.1"/>
    <property type="molecule type" value="Genomic_DNA"/>
</dbReference>
<gene>
    <name evidence="3" type="ORF">DFO77_12066</name>
</gene>
<dbReference type="GO" id="GO:0008074">
    <property type="term" value="C:guanylate cyclase complex, soluble"/>
    <property type="evidence" value="ECO:0007669"/>
    <property type="project" value="TreeGrafter"/>
</dbReference>
<dbReference type="GO" id="GO:0070482">
    <property type="term" value="P:response to oxygen levels"/>
    <property type="evidence" value="ECO:0007669"/>
    <property type="project" value="TreeGrafter"/>
</dbReference>
<keyword evidence="1" id="KW-0175">Coiled coil</keyword>
<dbReference type="CDD" id="cd07302">
    <property type="entry name" value="CHD"/>
    <property type="match status" value="1"/>
</dbReference>
<feature type="coiled-coil region" evidence="1">
    <location>
        <begin position="4"/>
        <end position="45"/>
    </location>
</feature>
<dbReference type="SUPFAM" id="SSF109604">
    <property type="entry name" value="HD-domain/PDEase-like"/>
    <property type="match status" value="1"/>
</dbReference>
<dbReference type="InterPro" id="IPR003607">
    <property type="entry name" value="HD/PDEase_dom"/>
</dbReference>
<dbReference type="InterPro" id="IPR029787">
    <property type="entry name" value="Nucleotide_cyclase"/>
</dbReference>
<dbReference type="RefSeq" id="WP_106152610.1">
    <property type="nucleotide sequence ID" value="NZ_PVTS01000005.1"/>
</dbReference>
<organism evidence="3 4">
    <name type="scientific">Marinilabilia salmonicolor</name>
    <dbReference type="NCBI Taxonomy" id="989"/>
    <lineage>
        <taxon>Bacteria</taxon>
        <taxon>Pseudomonadati</taxon>
        <taxon>Bacteroidota</taxon>
        <taxon>Bacteroidia</taxon>
        <taxon>Marinilabiliales</taxon>
        <taxon>Marinilabiliaceae</taxon>
        <taxon>Marinilabilia</taxon>
    </lineage>
</organism>
<evidence type="ECO:0000313" key="3">
    <source>
        <dbReference type="EMBL" id="RCW30848.1"/>
    </source>
</evidence>
<dbReference type="GO" id="GO:0004016">
    <property type="term" value="F:adenylate cyclase activity"/>
    <property type="evidence" value="ECO:0007669"/>
    <property type="project" value="UniProtKB-ARBA"/>
</dbReference>
<comment type="caution">
    <text evidence="3">The sequence shown here is derived from an EMBL/GenBank/DDBJ whole genome shotgun (WGS) entry which is preliminary data.</text>
</comment>
<dbReference type="Proteomes" id="UP000252733">
    <property type="component" value="Unassembled WGS sequence"/>
</dbReference>
<dbReference type="SUPFAM" id="SSF55073">
    <property type="entry name" value="Nucleotide cyclase"/>
    <property type="match status" value="1"/>
</dbReference>
<protein>
    <submittedName>
        <fullName evidence="3">Class 3 adenylate cyclase</fullName>
    </submittedName>
</protein>
<keyword evidence="4" id="KW-1185">Reference proteome</keyword>
<dbReference type="Pfam" id="PF00211">
    <property type="entry name" value="Guanylate_cyc"/>
    <property type="match status" value="1"/>
</dbReference>
<dbReference type="Pfam" id="PF01966">
    <property type="entry name" value="HD"/>
    <property type="match status" value="1"/>
</dbReference>
<dbReference type="CDD" id="cd00077">
    <property type="entry name" value="HDc"/>
    <property type="match status" value="1"/>
</dbReference>
<dbReference type="InterPro" id="IPR001054">
    <property type="entry name" value="A/G_cyclase"/>
</dbReference>
<dbReference type="STRING" id="1168289.GCA_000259075_02690"/>
<dbReference type="Gene3D" id="3.30.70.1230">
    <property type="entry name" value="Nucleotide cyclase"/>
    <property type="match status" value="1"/>
</dbReference>
<dbReference type="GO" id="GO:0004383">
    <property type="term" value="F:guanylate cyclase activity"/>
    <property type="evidence" value="ECO:0007669"/>
    <property type="project" value="TreeGrafter"/>
</dbReference>
<evidence type="ECO:0000256" key="1">
    <source>
        <dbReference type="SAM" id="Coils"/>
    </source>
</evidence>
<feature type="domain" description="Guanylate cyclase" evidence="2">
    <location>
        <begin position="76"/>
        <end position="205"/>
    </location>
</feature>
<dbReference type="GO" id="GO:0019934">
    <property type="term" value="P:cGMP-mediated signaling"/>
    <property type="evidence" value="ECO:0007669"/>
    <property type="project" value="TreeGrafter"/>
</dbReference>
<dbReference type="PROSITE" id="PS50125">
    <property type="entry name" value="GUANYLATE_CYCLASE_2"/>
    <property type="match status" value="1"/>
</dbReference>
<dbReference type="PANTHER" id="PTHR45655:SF13">
    <property type="entry name" value="SOLUBLE GUANYLATE CYCLASE GCY-32-RELATED"/>
    <property type="match status" value="1"/>
</dbReference>
<dbReference type="AlphaFoldDB" id="A0A2T0XNW1"/>
<evidence type="ECO:0000259" key="2">
    <source>
        <dbReference type="PROSITE" id="PS50125"/>
    </source>
</evidence>